<keyword evidence="3" id="KW-0997">Cell inner membrane</keyword>
<dbReference type="AlphaFoldDB" id="A0A844FYH0"/>
<sequence>MYITIIYVTCTGSSTTRLLKPMAKEKKEKSKFRIYAEYYPFCVLYGILHLLPLKVGYAICTFLFRLLFIADRRHRVRTIQHLVHAGLFANEAEARRFAKVTYLEFAKLLVEIVKMNQLYSRDKISIVGSPEAIEYAEPGPGKEVGGQVIIVTAHYGNWEVAGTAYSEQANRPMTSFMRPFGNPLIGEMILNHRGGDLHDLVDKHEGIRPILRAAAAGRNITMLIDQHAAGAEGVDCEFFGHPARIHMTPALLHLKTGIPILPEITRRKPGSNFEFELVFGDLIRYKPTGDKQRDIQVVCQMCATALEKLIMEQPEQWLWAPRHWLDINRRQAAQYKDWTPPVKLF</sequence>
<dbReference type="Pfam" id="PF03279">
    <property type="entry name" value="Lip_A_acyltrans"/>
    <property type="match status" value="1"/>
</dbReference>
<dbReference type="GO" id="GO:0005886">
    <property type="term" value="C:plasma membrane"/>
    <property type="evidence" value="ECO:0007669"/>
    <property type="project" value="UniProtKB-SubCell"/>
</dbReference>
<name>A0A844FYH0_9BACT</name>
<evidence type="ECO:0000313" key="8">
    <source>
        <dbReference type="EMBL" id="MST96146.1"/>
    </source>
</evidence>
<comment type="subcellular location">
    <subcellularLocation>
        <location evidence="1">Cell inner membrane</location>
    </subcellularLocation>
</comment>
<organism evidence="8 9">
    <name type="scientific">Victivallis lenta</name>
    <dbReference type="NCBI Taxonomy" id="2606640"/>
    <lineage>
        <taxon>Bacteria</taxon>
        <taxon>Pseudomonadati</taxon>
        <taxon>Lentisphaerota</taxon>
        <taxon>Lentisphaeria</taxon>
        <taxon>Victivallales</taxon>
        <taxon>Victivallaceae</taxon>
        <taxon>Victivallis</taxon>
    </lineage>
</organism>
<accession>A0A844FYH0</accession>
<keyword evidence="5 7" id="KW-0472">Membrane</keyword>
<dbReference type="EMBL" id="VUNS01000002">
    <property type="protein sequence ID" value="MST96146.1"/>
    <property type="molecule type" value="Genomic_DNA"/>
</dbReference>
<evidence type="ECO:0000313" key="9">
    <source>
        <dbReference type="Proteomes" id="UP000435649"/>
    </source>
</evidence>
<evidence type="ECO:0000256" key="5">
    <source>
        <dbReference type="ARBA" id="ARBA00023136"/>
    </source>
</evidence>
<reference evidence="8 9" key="1">
    <citation type="submission" date="2019-08" db="EMBL/GenBank/DDBJ databases">
        <title>In-depth cultivation of the pig gut microbiome towards novel bacterial diversity and tailored functional studies.</title>
        <authorList>
            <person name="Wylensek D."/>
            <person name="Hitch T.C.A."/>
            <person name="Clavel T."/>
        </authorList>
    </citation>
    <scope>NUCLEOTIDE SEQUENCE [LARGE SCALE GENOMIC DNA]</scope>
    <source>
        <strain evidence="8 9">BBE-744-WT-12</strain>
    </source>
</reference>
<evidence type="ECO:0000256" key="6">
    <source>
        <dbReference type="ARBA" id="ARBA00023315"/>
    </source>
</evidence>
<protein>
    <submittedName>
        <fullName evidence="8">Lysophospholipid acyltransferase family protein</fullName>
    </submittedName>
</protein>
<dbReference type="InterPro" id="IPR004960">
    <property type="entry name" value="LipA_acyltrans"/>
</dbReference>
<proteinExistence type="predicted"/>
<comment type="caution">
    <text evidence="8">The sequence shown here is derived from an EMBL/GenBank/DDBJ whole genome shotgun (WGS) entry which is preliminary data.</text>
</comment>
<dbReference type="GO" id="GO:0009247">
    <property type="term" value="P:glycolipid biosynthetic process"/>
    <property type="evidence" value="ECO:0007669"/>
    <property type="project" value="UniProtKB-ARBA"/>
</dbReference>
<dbReference type="PANTHER" id="PTHR30606">
    <property type="entry name" value="LIPID A BIOSYNTHESIS LAUROYL ACYLTRANSFERASE"/>
    <property type="match status" value="1"/>
</dbReference>
<dbReference type="CDD" id="cd07984">
    <property type="entry name" value="LPLAT_LABLAT-like"/>
    <property type="match status" value="1"/>
</dbReference>
<keyword evidence="2" id="KW-1003">Cell membrane</keyword>
<evidence type="ECO:0000256" key="7">
    <source>
        <dbReference type="SAM" id="Phobius"/>
    </source>
</evidence>
<keyword evidence="7" id="KW-0812">Transmembrane</keyword>
<feature type="transmembrane region" description="Helical" evidence="7">
    <location>
        <begin position="38"/>
        <end position="68"/>
    </location>
</feature>
<dbReference type="Proteomes" id="UP000435649">
    <property type="component" value="Unassembled WGS sequence"/>
</dbReference>
<keyword evidence="4 8" id="KW-0808">Transferase</keyword>
<evidence type="ECO:0000256" key="1">
    <source>
        <dbReference type="ARBA" id="ARBA00004533"/>
    </source>
</evidence>
<evidence type="ECO:0000256" key="2">
    <source>
        <dbReference type="ARBA" id="ARBA00022475"/>
    </source>
</evidence>
<evidence type="ECO:0000256" key="4">
    <source>
        <dbReference type="ARBA" id="ARBA00022679"/>
    </source>
</evidence>
<evidence type="ECO:0000256" key="3">
    <source>
        <dbReference type="ARBA" id="ARBA00022519"/>
    </source>
</evidence>
<keyword evidence="9" id="KW-1185">Reference proteome</keyword>
<gene>
    <name evidence="8" type="ORF">FYJ85_03685</name>
</gene>
<dbReference type="GO" id="GO:0016746">
    <property type="term" value="F:acyltransferase activity"/>
    <property type="evidence" value="ECO:0007669"/>
    <property type="project" value="UniProtKB-KW"/>
</dbReference>
<keyword evidence="6 8" id="KW-0012">Acyltransferase</keyword>
<keyword evidence="7" id="KW-1133">Transmembrane helix</keyword>
<dbReference type="PANTHER" id="PTHR30606:SF10">
    <property type="entry name" value="PHOSPHATIDYLINOSITOL MANNOSIDE ACYLTRANSFERASE"/>
    <property type="match status" value="1"/>
</dbReference>